<accession>A0ABV3LT25</accession>
<dbReference type="Proteomes" id="UP001553843">
    <property type="component" value="Unassembled WGS sequence"/>
</dbReference>
<name>A0ABV3LT25_9ACTN</name>
<evidence type="ECO:0000313" key="2">
    <source>
        <dbReference type="EMBL" id="MEW2362134.1"/>
    </source>
</evidence>
<keyword evidence="1" id="KW-0472">Membrane</keyword>
<gene>
    <name evidence="2" type="ORF">AB0887_09255</name>
</gene>
<feature type="transmembrane region" description="Helical" evidence="1">
    <location>
        <begin position="173"/>
        <end position="193"/>
    </location>
</feature>
<keyword evidence="1" id="KW-1133">Transmembrane helix</keyword>
<sequence>MSDVPYTAWPRIGQPPPWTPLDDHLLYTCHVVDDLTRGRLAHRAPVPSMARLAPGELSVAVGPASRSTWRAVGDGSYRHSSVLAVGQPAFVIGSLVGSALGNAARRRQAAADARQRWVADGHGEVTVTDRRAYFGHPQSSLDLGWTGLDTADLVAPDAFQCSFRDMYNGSPQLIRLHSLWASLMFVLAAHAAFPAHPRLAGGSWLPPGFEARCAAYGRTCPQVR</sequence>
<evidence type="ECO:0000313" key="3">
    <source>
        <dbReference type="Proteomes" id="UP001553843"/>
    </source>
</evidence>
<evidence type="ECO:0000256" key="1">
    <source>
        <dbReference type="SAM" id="Phobius"/>
    </source>
</evidence>
<dbReference type="EMBL" id="JBEYRS010000003">
    <property type="protein sequence ID" value="MEW2362134.1"/>
    <property type="molecule type" value="Genomic_DNA"/>
</dbReference>
<keyword evidence="3" id="KW-1185">Reference proteome</keyword>
<keyword evidence="1" id="KW-0812">Transmembrane</keyword>
<organism evidence="2 3">
    <name type="scientific">Streptomyces huasconensis</name>
    <dbReference type="NCBI Taxonomy" id="1854574"/>
    <lineage>
        <taxon>Bacteria</taxon>
        <taxon>Bacillati</taxon>
        <taxon>Actinomycetota</taxon>
        <taxon>Actinomycetes</taxon>
        <taxon>Kitasatosporales</taxon>
        <taxon>Streptomycetaceae</taxon>
        <taxon>Streptomyces</taxon>
    </lineage>
</organism>
<protein>
    <submittedName>
        <fullName evidence="2">Uncharacterized protein</fullName>
    </submittedName>
</protein>
<reference evidence="2 3" key="1">
    <citation type="submission" date="2024-06" db="EMBL/GenBank/DDBJ databases">
        <title>The Natural Products Discovery Center: Release of the First 8490 Sequenced Strains for Exploring Actinobacteria Biosynthetic Diversity.</title>
        <authorList>
            <person name="Kalkreuter E."/>
            <person name="Kautsar S.A."/>
            <person name="Yang D."/>
            <person name="Bader C.D."/>
            <person name="Teijaro C.N."/>
            <person name="Fluegel L."/>
            <person name="Davis C.M."/>
            <person name="Simpson J.R."/>
            <person name="Lauterbach L."/>
            <person name="Steele A.D."/>
            <person name="Gui C."/>
            <person name="Meng S."/>
            <person name="Li G."/>
            <person name="Viehrig K."/>
            <person name="Ye F."/>
            <person name="Su P."/>
            <person name="Kiefer A.F."/>
            <person name="Nichols A."/>
            <person name="Cepeda A.J."/>
            <person name="Yan W."/>
            <person name="Fan B."/>
            <person name="Jiang Y."/>
            <person name="Adhikari A."/>
            <person name="Zheng C.-J."/>
            <person name="Schuster L."/>
            <person name="Cowan T.M."/>
            <person name="Smanski M.J."/>
            <person name="Chevrette M.G."/>
            <person name="De Carvalho L.P.S."/>
            <person name="Shen B."/>
        </authorList>
    </citation>
    <scope>NUCLEOTIDE SEQUENCE [LARGE SCALE GENOMIC DNA]</scope>
    <source>
        <strain evidence="2 3">NPDC047833</strain>
    </source>
</reference>
<dbReference type="RefSeq" id="WP_359771329.1">
    <property type="nucleotide sequence ID" value="NZ_JBEYRR010000001.1"/>
</dbReference>
<proteinExistence type="predicted"/>
<comment type="caution">
    <text evidence="2">The sequence shown here is derived from an EMBL/GenBank/DDBJ whole genome shotgun (WGS) entry which is preliminary data.</text>
</comment>